<keyword evidence="1" id="KW-0472">Membrane</keyword>
<keyword evidence="1" id="KW-0812">Transmembrane</keyword>
<evidence type="ECO:0000256" key="1">
    <source>
        <dbReference type="SAM" id="Phobius"/>
    </source>
</evidence>
<name>A0A5J4PU90_9ZZZZ</name>
<sequence>MDVNRAKYSYVIIHICVTLLTALGGFYVLHSLIPEHYFNGYPFIAIYFFVLGVVHFFLFDLYDKYTQRKKLLFYMVIKVQKFILSIIVLAVYCLLVRTFIMEFAFTFVTFYLITLLFETIFFYNLEWKSKKNRTQ</sequence>
<keyword evidence="1" id="KW-1133">Transmembrane helix</keyword>
<accession>A0A5J4PU90</accession>
<gene>
    <name evidence="2" type="ORF">EZS27_036727</name>
</gene>
<reference evidence="2" key="1">
    <citation type="submission" date="2019-03" db="EMBL/GenBank/DDBJ databases">
        <title>Single cell metagenomics reveals metabolic interactions within the superorganism composed of flagellate Streblomastix strix and complex community of Bacteroidetes bacteria on its surface.</title>
        <authorList>
            <person name="Treitli S.C."/>
            <person name="Kolisko M."/>
            <person name="Husnik F."/>
            <person name="Keeling P."/>
            <person name="Hampl V."/>
        </authorList>
    </citation>
    <scope>NUCLEOTIDE SEQUENCE</scope>
    <source>
        <strain evidence="2">STM</strain>
    </source>
</reference>
<protein>
    <submittedName>
        <fullName evidence="2">Uncharacterized protein</fullName>
    </submittedName>
</protein>
<feature type="transmembrane region" description="Helical" evidence="1">
    <location>
        <begin position="7"/>
        <end position="29"/>
    </location>
</feature>
<dbReference type="AlphaFoldDB" id="A0A5J4PU90"/>
<proteinExistence type="predicted"/>
<feature type="transmembrane region" description="Helical" evidence="1">
    <location>
        <begin position="41"/>
        <end position="62"/>
    </location>
</feature>
<feature type="transmembrane region" description="Helical" evidence="1">
    <location>
        <begin position="106"/>
        <end position="125"/>
    </location>
</feature>
<feature type="transmembrane region" description="Helical" evidence="1">
    <location>
        <begin position="82"/>
        <end position="100"/>
    </location>
</feature>
<evidence type="ECO:0000313" key="2">
    <source>
        <dbReference type="EMBL" id="KAA6312321.1"/>
    </source>
</evidence>
<dbReference type="EMBL" id="SNRY01006561">
    <property type="protein sequence ID" value="KAA6312321.1"/>
    <property type="molecule type" value="Genomic_DNA"/>
</dbReference>
<organism evidence="2">
    <name type="scientific">termite gut metagenome</name>
    <dbReference type="NCBI Taxonomy" id="433724"/>
    <lineage>
        <taxon>unclassified sequences</taxon>
        <taxon>metagenomes</taxon>
        <taxon>organismal metagenomes</taxon>
    </lineage>
</organism>
<comment type="caution">
    <text evidence="2">The sequence shown here is derived from an EMBL/GenBank/DDBJ whole genome shotgun (WGS) entry which is preliminary data.</text>
</comment>